<dbReference type="Pfam" id="PF07690">
    <property type="entry name" value="MFS_1"/>
    <property type="match status" value="1"/>
</dbReference>
<evidence type="ECO:0000313" key="8">
    <source>
        <dbReference type="EMBL" id="MET3585847.1"/>
    </source>
</evidence>
<evidence type="ECO:0000256" key="6">
    <source>
        <dbReference type="SAM" id="Phobius"/>
    </source>
</evidence>
<feature type="transmembrane region" description="Helical" evidence="6">
    <location>
        <begin position="106"/>
        <end position="129"/>
    </location>
</feature>
<feature type="transmembrane region" description="Helical" evidence="6">
    <location>
        <begin position="167"/>
        <end position="188"/>
    </location>
</feature>
<accession>A0ABV2H6F9</accession>
<feature type="transmembrane region" description="Helical" evidence="6">
    <location>
        <begin position="83"/>
        <end position="100"/>
    </location>
</feature>
<dbReference type="InterPro" id="IPR050189">
    <property type="entry name" value="MFS_Efflux_Transporters"/>
</dbReference>
<comment type="subcellular location">
    <subcellularLocation>
        <location evidence="1">Cell membrane</location>
        <topology evidence="1">Multi-pass membrane protein</topology>
    </subcellularLocation>
</comment>
<protein>
    <submittedName>
        <fullName evidence="8">MFS family arabinose efflux permease</fullName>
    </submittedName>
</protein>
<feature type="transmembrane region" description="Helical" evidence="6">
    <location>
        <begin position="277"/>
        <end position="295"/>
    </location>
</feature>
<feature type="transmembrane region" description="Helical" evidence="6">
    <location>
        <begin position="12"/>
        <end position="31"/>
    </location>
</feature>
<dbReference type="RefSeq" id="WP_247243767.1">
    <property type="nucleotide sequence ID" value="NZ_JALJRA010000006.1"/>
</dbReference>
<evidence type="ECO:0000313" key="9">
    <source>
        <dbReference type="Proteomes" id="UP001549031"/>
    </source>
</evidence>
<dbReference type="EMBL" id="JBEPLJ010000006">
    <property type="protein sequence ID" value="MET3585847.1"/>
    <property type="molecule type" value="Genomic_DNA"/>
</dbReference>
<keyword evidence="5 6" id="KW-0472">Membrane</keyword>
<evidence type="ECO:0000256" key="5">
    <source>
        <dbReference type="ARBA" id="ARBA00023136"/>
    </source>
</evidence>
<feature type="transmembrane region" description="Helical" evidence="6">
    <location>
        <begin position="209"/>
        <end position="231"/>
    </location>
</feature>
<dbReference type="InterPro" id="IPR020846">
    <property type="entry name" value="MFS_dom"/>
</dbReference>
<dbReference type="Proteomes" id="UP001549031">
    <property type="component" value="Unassembled WGS sequence"/>
</dbReference>
<dbReference type="InterPro" id="IPR011701">
    <property type="entry name" value="MFS"/>
</dbReference>
<gene>
    <name evidence="8" type="ORF">ABID21_001956</name>
</gene>
<proteinExistence type="predicted"/>
<keyword evidence="2" id="KW-1003">Cell membrane</keyword>
<dbReference type="PANTHER" id="PTHR43124:SF3">
    <property type="entry name" value="CHLORAMPHENICOL EFFLUX PUMP RV0191"/>
    <property type="match status" value="1"/>
</dbReference>
<sequence length="384" mass="40273">MTTSATNLPVDRLPLTSLLSLAMAGFITILTEALPAGVLSLMSLDLRTSEALIGQTVTVYALGSMLAAIPLTTATQGWRRRPLLLLAISGFAVANTITAITDSYAVLLGARFIAGICAGLVWALLAGYAARMVPSHLQGRAIAVAMVGTPLALALGIPAGTALGNQLGWRITFGLMSVMTIFLILWIVAKLPDFPGSVAERRASLRRVFTLQGVRTVLFMTLAFVLAHNVFYTYIAPFLHAGGMGERIDPVLLTFGAASLLGIWGVGALIDGHLRVLILTSFLMFTISAIGYGIWPDAPTSIFASTIVWGLSFGGSATLFQTASAKAAGESADVAQSMIVTVWNIGIAGGGIIGGLVLNHWGVTILPWTLVFMLSAGFAVALRK</sequence>
<dbReference type="SUPFAM" id="SSF103473">
    <property type="entry name" value="MFS general substrate transporter"/>
    <property type="match status" value="1"/>
</dbReference>
<feature type="domain" description="Major facilitator superfamily (MFS) profile" evidence="7">
    <location>
        <begin position="17"/>
        <end position="384"/>
    </location>
</feature>
<feature type="transmembrane region" description="Helical" evidence="6">
    <location>
        <begin position="141"/>
        <end position="161"/>
    </location>
</feature>
<organism evidence="8 9">
    <name type="scientific">Pseudorhizobium tarimense</name>
    <dbReference type="NCBI Taxonomy" id="1079109"/>
    <lineage>
        <taxon>Bacteria</taxon>
        <taxon>Pseudomonadati</taxon>
        <taxon>Pseudomonadota</taxon>
        <taxon>Alphaproteobacteria</taxon>
        <taxon>Hyphomicrobiales</taxon>
        <taxon>Rhizobiaceae</taxon>
        <taxon>Rhizobium/Agrobacterium group</taxon>
        <taxon>Pseudorhizobium</taxon>
    </lineage>
</organism>
<feature type="transmembrane region" description="Helical" evidence="6">
    <location>
        <begin position="341"/>
        <end position="359"/>
    </location>
</feature>
<feature type="transmembrane region" description="Helical" evidence="6">
    <location>
        <begin position="301"/>
        <end position="320"/>
    </location>
</feature>
<keyword evidence="4 6" id="KW-1133">Transmembrane helix</keyword>
<evidence type="ECO:0000256" key="2">
    <source>
        <dbReference type="ARBA" id="ARBA00022475"/>
    </source>
</evidence>
<feature type="transmembrane region" description="Helical" evidence="6">
    <location>
        <begin position="365"/>
        <end position="382"/>
    </location>
</feature>
<name>A0ABV2H6F9_9HYPH</name>
<comment type="caution">
    <text evidence="8">The sequence shown here is derived from an EMBL/GenBank/DDBJ whole genome shotgun (WGS) entry which is preliminary data.</text>
</comment>
<dbReference type="PANTHER" id="PTHR43124">
    <property type="entry name" value="PURINE EFFLUX PUMP PBUE"/>
    <property type="match status" value="1"/>
</dbReference>
<evidence type="ECO:0000256" key="1">
    <source>
        <dbReference type="ARBA" id="ARBA00004651"/>
    </source>
</evidence>
<reference evidence="8 9" key="1">
    <citation type="submission" date="2024-06" db="EMBL/GenBank/DDBJ databases">
        <title>Genomic Encyclopedia of Type Strains, Phase IV (KMG-IV): sequencing the most valuable type-strain genomes for metagenomic binning, comparative biology and taxonomic classification.</title>
        <authorList>
            <person name="Goeker M."/>
        </authorList>
    </citation>
    <scope>NUCLEOTIDE SEQUENCE [LARGE SCALE GENOMIC DNA]</scope>
    <source>
        <strain evidence="8 9">DSM 105042</strain>
    </source>
</reference>
<dbReference type="PROSITE" id="PS50850">
    <property type="entry name" value="MFS"/>
    <property type="match status" value="1"/>
</dbReference>
<evidence type="ECO:0000259" key="7">
    <source>
        <dbReference type="PROSITE" id="PS50850"/>
    </source>
</evidence>
<evidence type="ECO:0000256" key="3">
    <source>
        <dbReference type="ARBA" id="ARBA00022692"/>
    </source>
</evidence>
<dbReference type="CDD" id="cd17324">
    <property type="entry name" value="MFS_NepI_like"/>
    <property type="match status" value="1"/>
</dbReference>
<feature type="transmembrane region" description="Helical" evidence="6">
    <location>
        <begin position="51"/>
        <end position="71"/>
    </location>
</feature>
<keyword evidence="3 6" id="KW-0812">Transmembrane</keyword>
<feature type="transmembrane region" description="Helical" evidence="6">
    <location>
        <begin position="251"/>
        <end position="270"/>
    </location>
</feature>
<keyword evidence="9" id="KW-1185">Reference proteome</keyword>
<dbReference type="Gene3D" id="1.20.1250.20">
    <property type="entry name" value="MFS general substrate transporter like domains"/>
    <property type="match status" value="1"/>
</dbReference>
<evidence type="ECO:0000256" key="4">
    <source>
        <dbReference type="ARBA" id="ARBA00022989"/>
    </source>
</evidence>
<dbReference type="InterPro" id="IPR036259">
    <property type="entry name" value="MFS_trans_sf"/>
</dbReference>